<organism evidence="1">
    <name type="scientific">Anguilla anguilla</name>
    <name type="common">European freshwater eel</name>
    <name type="synonym">Muraena anguilla</name>
    <dbReference type="NCBI Taxonomy" id="7936"/>
    <lineage>
        <taxon>Eukaryota</taxon>
        <taxon>Metazoa</taxon>
        <taxon>Chordata</taxon>
        <taxon>Craniata</taxon>
        <taxon>Vertebrata</taxon>
        <taxon>Euteleostomi</taxon>
        <taxon>Actinopterygii</taxon>
        <taxon>Neopterygii</taxon>
        <taxon>Teleostei</taxon>
        <taxon>Anguilliformes</taxon>
        <taxon>Anguillidae</taxon>
        <taxon>Anguilla</taxon>
    </lineage>
</organism>
<reference evidence="1" key="1">
    <citation type="submission" date="2014-11" db="EMBL/GenBank/DDBJ databases">
        <authorList>
            <person name="Amaro Gonzalez C."/>
        </authorList>
    </citation>
    <scope>NUCLEOTIDE SEQUENCE</scope>
</reference>
<reference evidence="1" key="2">
    <citation type="journal article" date="2015" name="Fish Shellfish Immunol.">
        <title>Early steps in the European eel (Anguilla anguilla)-Vibrio vulnificus interaction in the gills: Role of the RtxA13 toxin.</title>
        <authorList>
            <person name="Callol A."/>
            <person name="Pajuelo D."/>
            <person name="Ebbesson L."/>
            <person name="Teles M."/>
            <person name="MacKenzie S."/>
            <person name="Amaro C."/>
        </authorList>
    </citation>
    <scope>NUCLEOTIDE SEQUENCE</scope>
</reference>
<protein>
    <submittedName>
        <fullName evidence="1">Uncharacterized protein</fullName>
    </submittedName>
</protein>
<proteinExistence type="predicted"/>
<evidence type="ECO:0000313" key="1">
    <source>
        <dbReference type="EMBL" id="JAH37403.1"/>
    </source>
</evidence>
<accession>A0A0E9SA71</accession>
<sequence length="32" mass="3729">MLEKEQRGVFYPCESITACVNQDIKLDFVHKS</sequence>
<dbReference type="AlphaFoldDB" id="A0A0E9SA71"/>
<name>A0A0E9SA71_ANGAN</name>
<dbReference type="EMBL" id="GBXM01071174">
    <property type="protein sequence ID" value="JAH37403.1"/>
    <property type="molecule type" value="Transcribed_RNA"/>
</dbReference>